<dbReference type="AlphaFoldDB" id="A0A364MRD7"/>
<proteinExistence type="predicted"/>
<reference evidence="2" key="1">
    <citation type="submission" date="2018-05" db="EMBL/GenBank/DDBJ databases">
        <title>Draft genome sequence of Stemphylium lycopersici strain CIDEFI 213.</title>
        <authorList>
            <person name="Medina R."/>
            <person name="Franco M.E.E."/>
            <person name="Lucentini C.G."/>
            <person name="Saparrat M.C.N."/>
            <person name="Balatti P.A."/>
        </authorList>
    </citation>
    <scope>NUCLEOTIDE SEQUENCE [LARGE SCALE GENOMIC DNA]</scope>
    <source>
        <strain evidence="2">CIDEFI 213</strain>
    </source>
</reference>
<comment type="caution">
    <text evidence="1">The sequence shown here is derived from an EMBL/GenBank/DDBJ whole genome shotgun (WGS) entry which is preliminary data.</text>
</comment>
<name>A0A364MRD7_STELY</name>
<evidence type="ECO:0000313" key="2">
    <source>
        <dbReference type="Proteomes" id="UP000249619"/>
    </source>
</evidence>
<keyword evidence="2" id="KW-1185">Reference proteome</keyword>
<dbReference type="OrthoDB" id="10459870at2759"/>
<accession>A0A364MRD7</accession>
<dbReference type="Proteomes" id="UP000249619">
    <property type="component" value="Unassembled WGS sequence"/>
</dbReference>
<sequence length="130" mass="14282">MTTASLNEEKEGSSRTYLIPVWNYPSTGQSPKVVFLIGFIRQSEHLDTAADIVAQALVTPYNPPNGRSGRLVWIAVVDPFNSQWIVFKCSEHVTGTGPEMNEYGRYPTTPTASIVATMQTALSQNIVTYG</sequence>
<protein>
    <submittedName>
        <fullName evidence="1">Uncharacterized protein</fullName>
    </submittedName>
</protein>
<dbReference type="EMBL" id="QGDH01000354">
    <property type="protein sequence ID" value="RAR00576.1"/>
    <property type="molecule type" value="Genomic_DNA"/>
</dbReference>
<gene>
    <name evidence="1" type="ORF">DDE83_009089</name>
</gene>
<organism evidence="1 2">
    <name type="scientific">Stemphylium lycopersici</name>
    <name type="common">Tomato gray leaf spot disease fungus</name>
    <name type="synonym">Thyrospora lycopersici</name>
    <dbReference type="NCBI Taxonomy" id="183478"/>
    <lineage>
        <taxon>Eukaryota</taxon>
        <taxon>Fungi</taxon>
        <taxon>Dikarya</taxon>
        <taxon>Ascomycota</taxon>
        <taxon>Pezizomycotina</taxon>
        <taxon>Dothideomycetes</taxon>
        <taxon>Pleosporomycetidae</taxon>
        <taxon>Pleosporales</taxon>
        <taxon>Pleosporineae</taxon>
        <taxon>Pleosporaceae</taxon>
        <taxon>Stemphylium</taxon>
    </lineage>
</organism>
<evidence type="ECO:0000313" key="1">
    <source>
        <dbReference type="EMBL" id="RAR00576.1"/>
    </source>
</evidence>